<comment type="caution">
    <text evidence="1">The sequence shown here is derived from an EMBL/GenBank/DDBJ whole genome shotgun (WGS) entry which is preliminary data.</text>
</comment>
<dbReference type="EMBL" id="BNAB01000008">
    <property type="protein sequence ID" value="GHE02257.1"/>
    <property type="molecule type" value="Genomic_DNA"/>
</dbReference>
<keyword evidence="3" id="KW-1185">Reference proteome</keyword>
<reference evidence="1" key="3">
    <citation type="submission" date="2023-06" db="EMBL/GenBank/DDBJ databases">
        <authorList>
            <person name="Sun Q."/>
            <person name="Zhou Y."/>
        </authorList>
    </citation>
    <scope>NUCLEOTIDE SEQUENCE</scope>
    <source>
        <strain evidence="1">CGMCC 1.10859</strain>
    </source>
</reference>
<dbReference type="SUPFAM" id="SSF52172">
    <property type="entry name" value="CheY-like"/>
    <property type="match status" value="1"/>
</dbReference>
<evidence type="ECO:0000313" key="1">
    <source>
        <dbReference type="EMBL" id="GHE02257.1"/>
    </source>
</evidence>
<dbReference type="AlphaFoldDB" id="A0AAN5A0H0"/>
<dbReference type="Proteomes" id="UP000199541">
    <property type="component" value="Unassembled WGS sequence"/>
</dbReference>
<reference evidence="1" key="1">
    <citation type="journal article" date="2014" name="Int. J. Syst. Evol. Microbiol.">
        <title>Complete genome sequence of Corynebacterium casei LMG S-19264T (=DSM 44701T), isolated from a smear-ripened cheese.</title>
        <authorList>
            <consortium name="US DOE Joint Genome Institute (JGI-PGF)"/>
            <person name="Walter F."/>
            <person name="Albersmeier A."/>
            <person name="Kalinowski J."/>
            <person name="Ruckert C."/>
        </authorList>
    </citation>
    <scope>NUCLEOTIDE SEQUENCE</scope>
    <source>
        <strain evidence="1">CGMCC 1.10859</strain>
    </source>
</reference>
<evidence type="ECO:0000313" key="2">
    <source>
        <dbReference type="EMBL" id="SDX07445.1"/>
    </source>
</evidence>
<dbReference type="EMBL" id="FNOB01000009">
    <property type="protein sequence ID" value="SDX07445.1"/>
    <property type="molecule type" value="Genomic_DNA"/>
</dbReference>
<dbReference type="Proteomes" id="UP000634647">
    <property type="component" value="Unassembled WGS sequence"/>
</dbReference>
<dbReference type="InterPro" id="IPR011006">
    <property type="entry name" value="CheY-like_superfamily"/>
</dbReference>
<sequence length="170" mass="18472">MKILILEREDEEVLAVHDRFKSLGHDVQHMQRVDRAMNLVRVDPPDLLVTALFPEGDQIGGESGLSVAMAAQFHNPALVTILLSDSLIFSQGELFSMLGSLRCVMRRPAPVDDLIEIANHFLEHGPVNCAPSANGPDICASCLLTDICSRAARARSVSADQDNGRRSDAA</sequence>
<name>A0AAN5A0H0_9RHOB</name>
<reference evidence="2 3" key="2">
    <citation type="submission" date="2016-10" db="EMBL/GenBank/DDBJ databases">
        <authorList>
            <person name="Varghese N."/>
            <person name="Submissions S."/>
        </authorList>
    </citation>
    <scope>NUCLEOTIDE SEQUENCE [LARGE SCALE GENOMIC DNA]</scope>
    <source>
        <strain evidence="2 3">DSM 24802</strain>
    </source>
</reference>
<evidence type="ECO:0000313" key="4">
    <source>
        <dbReference type="Proteomes" id="UP000634647"/>
    </source>
</evidence>
<evidence type="ECO:0000313" key="3">
    <source>
        <dbReference type="Proteomes" id="UP000199541"/>
    </source>
</evidence>
<accession>A0AAN5A0H0</accession>
<protein>
    <submittedName>
        <fullName evidence="1">Uncharacterized protein</fullName>
    </submittedName>
</protein>
<proteinExistence type="predicted"/>
<gene>
    <name evidence="1" type="ORF">GCM10008024_21150</name>
    <name evidence="2" type="ORF">SAMN05444006_109169</name>
</gene>
<organism evidence="1 4">
    <name type="scientific">Allgaiera indica</name>
    <dbReference type="NCBI Taxonomy" id="765699"/>
    <lineage>
        <taxon>Bacteria</taxon>
        <taxon>Pseudomonadati</taxon>
        <taxon>Pseudomonadota</taxon>
        <taxon>Alphaproteobacteria</taxon>
        <taxon>Rhodobacterales</taxon>
        <taxon>Paracoccaceae</taxon>
        <taxon>Allgaiera</taxon>
    </lineage>
</organism>